<dbReference type="GeneID" id="39421019"/>
<name>A0A484ID93_9ARCH</name>
<evidence type="ECO:0008006" key="4">
    <source>
        <dbReference type="Google" id="ProtNLM"/>
    </source>
</evidence>
<feature type="transmembrane region" description="Helical" evidence="1">
    <location>
        <begin position="62"/>
        <end position="91"/>
    </location>
</feature>
<dbReference type="EMBL" id="LR216287">
    <property type="protein sequence ID" value="VFJ14017.1"/>
    <property type="molecule type" value="Genomic_DNA"/>
</dbReference>
<evidence type="ECO:0000313" key="2">
    <source>
        <dbReference type="EMBL" id="VFJ14017.1"/>
    </source>
</evidence>
<dbReference type="KEGG" id="nfn:NFRAN_1695"/>
<accession>A0A484ID93</accession>
<organism evidence="2 3">
    <name type="scientific">Candidatus Nitrosocosmicus franklandianus</name>
    <dbReference type="NCBI Taxonomy" id="1798806"/>
    <lineage>
        <taxon>Archaea</taxon>
        <taxon>Nitrososphaerota</taxon>
        <taxon>Nitrososphaeria</taxon>
        <taxon>Nitrososphaerales</taxon>
        <taxon>Nitrososphaeraceae</taxon>
        <taxon>Candidatus Nitrosocosmicus</taxon>
    </lineage>
</organism>
<proteinExistence type="predicted"/>
<feature type="transmembrane region" description="Helical" evidence="1">
    <location>
        <begin position="103"/>
        <end position="122"/>
    </location>
</feature>
<keyword evidence="1" id="KW-0812">Transmembrane</keyword>
<sequence length="180" mass="20569">MLISIKKRLLLFFVAAIFFLCIFYAGYSFKMDESFSKELSKNFINQIRDIDELGIFFNNLKIALVMFIPIIGIIMGTISGFSTGLVFNSIINLSDTVSYTNPLIIFLTPFGILELLSYGLAISRGGILFFELIKRKFTKKSLIYLLIEVVLVGIMLFTGAIIEWMMIENIPRYNFTLYST</sequence>
<evidence type="ECO:0000313" key="3">
    <source>
        <dbReference type="Proteomes" id="UP000294299"/>
    </source>
</evidence>
<keyword evidence="1" id="KW-0472">Membrane</keyword>
<dbReference type="OrthoDB" id="10774at2157"/>
<keyword evidence="1" id="KW-1133">Transmembrane helix</keyword>
<feature type="transmembrane region" description="Helical" evidence="1">
    <location>
        <begin position="142"/>
        <end position="162"/>
    </location>
</feature>
<dbReference type="Proteomes" id="UP000294299">
    <property type="component" value="Chromosome NFRAN"/>
</dbReference>
<gene>
    <name evidence="2" type="ORF">NFRAN_1695</name>
</gene>
<keyword evidence="3" id="KW-1185">Reference proteome</keyword>
<feature type="transmembrane region" description="Helical" evidence="1">
    <location>
        <begin position="9"/>
        <end position="27"/>
    </location>
</feature>
<reference evidence="2 3" key="1">
    <citation type="submission" date="2019-02" db="EMBL/GenBank/DDBJ databases">
        <authorList>
            <person name="Lehtovirta-Morley E L."/>
        </authorList>
    </citation>
    <scope>NUCLEOTIDE SEQUENCE [LARGE SCALE GENOMIC DNA]</scope>
    <source>
        <strain evidence="2">NFRAN1</strain>
    </source>
</reference>
<evidence type="ECO:0000256" key="1">
    <source>
        <dbReference type="SAM" id="Phobius"/>
    </source>
</evidence>
<dbReference type="RefSeq" id="WP_145988049.1">
    <property type="nucleotide sequence ID" value="NZ_LR216287.1"/>
</dbReference>
<protein>
    <recommendedName>
        <fullName evidence="4">Stage II sporulation protein M</fullName>
    </recommendedName>
</protein>
<dbReference type="InterPro" id="IPR002798">
    <property type="entry name" value="SpoIIM-like"/>
</dbReference>
<dbReference type="AlphaFoldDB" id="A0A484ID93"/>
<dbReference type="Pfam" id="PF01944">
    <property type="entry name" value="SpoIIM"/>
    <property type="match status" value="1"/>
</dbReference>